<gene>
    <name evidence="2" type="ORF">Tco_1004194</name>
</gene>
<accession>A0ABQ5FB82</accession>
<dbReference type="Proteomes" id="UP001151760">
    <property type="component" value="Unassembled WGS sequence"/>
</dbReference>
<comment type="caution">
    <text evidence="2">The sequence shown here is derived from an EMBL/GenBank/DDBJ whole genome shotgun (WGS) entry which is preliminary data.</text>
</comment>
<name>A0ABQ5FB82_9ASTR</name>
<organism evidence="2 3">
    <name type="scientific">Tanacetum coccineum</name>
    <dbReference type="NCBI Taxonomy" id="301880"/>
    <lineage>
        <taxon>Eukaryota</taxon>
        <taxon>Viridiplantae</taxon>
        <taxon>Streptophyta</taxon>
        <taxon>Embryophyta</taxon>
        <taxon>Tracheophyta</taxon>
        <taxon>Spermatophyta</taxon>
        <taxon>Magnoliopsida</taxon>
        <taxon>eudicotyledons</taxon>
        <taxon>Gunneridae</taxon>
        <taxon>Pentapetalae</taxon>
        <taxon>asterids</taxon>
        <taxon>campanulids</taxon>
        <taxon>Asterales</taxon>
        <taxon>Asteraceae</taxon>
        <taxon>Asteroideae</taxon>
        <taxon>Anthemideae</taxon>
        <taxon>Anthemidinae</taxon>
        <taxon>Tanacetum</taxon>
    </lineage>
</organism>
<feature type="region of interest" description="Disordered" evidence="1">
    <location>
        <begin position="216"/>
        <end position="237"/>
    </location>
</feature>
<dbReference type="EMBL" id="BQNB010017219">
    <property type="protein sequence ID" value="GJT60661.1"/>
    <property type="molecule type" value="Genomic_DNA"/>
</dbReference>
<evidence type="ECO:0000313" key="2">
    <source>
        <dbReference type="EMBL" id="GJT60661.1"/>
    </source>
</evidence>
<protein>
    <submittedName>
        <fullName evidence="2">Uncharacterized protein</fullName>
    </submittedName>
</protein>
<evidence type="ECO:0000256" key="1">
    <source>
        <dbReference type="SAM" id="MobiDB-lite"/>
    </source>
</evidence>
<reference evidence="2" key="2">
    <citation type="submission" date="2022-01" db="EMBL/GenBank/DDBJ databases">
        <authorList>
            <person name="Yamashiro T."/>
            <person name="Shiraishi A."/>
            <person name="Satake H."/>
            <person name="Nakayama K."/>
        </authorList>
    </citation>
    <scope>NUCLEOTIDE SEQUENCE</scope>
</reference>
<keyword evidence="3" id="KW-1185">Reference proteome</keyword>
<proteinExistence type="predicted"/>
<reference evidence="2" key="1">
    <citation type="journal article" date="2022" name="Int. J. Mol. Sci.">
        <title>Draft Genome of Tanacetum Coccineum: Genomic Comparison of Closely Related Tanacetum-Family Plants.</title>
        <authorList>
            <person name="Yamashiro T."/>
            <person name="Shiraishi A."/>
            <person name="Nakayama K."/>
            <person name="Satake H."/>
        </authorList>
    </citation>
    <scope>NUCLEOTIDE SEQUENCE</scope>
</reference>
<sequence>MFALCTALENACCKAHFAYTMHLSLRNHRDHASLVPSPVYNLWDPAQDQTTLVASPTGLCGLIPYSDSNSDSPDEMSSPELIPFTYVVALETSTIGDIPTFIPSRVILFGDIPTVIPSTSMVAPETSTIAHVISSVAPVVETTHVVSPTGLCGLVPYSGSDSDSLDEMSSPEHISPLPAISPFLCTDSSEALDSSDGPPSQDPYIATVAYWRSRVTSHPSSSSEFPIAPVTAPPRTR</sequence>
<evidence type="ECO:0000313" key="3">
    <source>
        <dbReference type="Proteomes" id="UP001151760"/>
    </source>
</evidence>